<dbReference type="PANTHER" id="PTHR11958:SF99">
    <property type="entry name" value="SODIUM-DEPENDENT EXCITATORY AMINO ACID TRANSPORTER GLT-6-RELATED"/>
    <property type="match status" value="1"/>
</dbReference>
<dbReference type="Gene3D" id="1.10.3860.10">
    <property type="entry name" value="Sodium:dicarboxylate symporter"/>
    <property type="match status" value="1"/>
</dbReference>
<dbReference type="Pfam" id="PF00375">
    <property type="entry name" value="SDF"/>
    <property type="match status" value="1"/>
</dbReference>
<feature type="transmembrane region" description="Helical" evidence="6">
    <location>
        <begin position="60"/>
        <end position="84"/>
    </location>
</feature>
<feature type="transmembrane region" description="Helical" evidence="6">
    <location>
        <begin position="96"/>
        <end position="118"/>
    </location>
</feature>
<feature type="region of interest" description="Disordered" evidence="7">
    <location>
        <begin position="487"/>
        <end position="507"/>
    </location>
</feature>
<feature type="transmembrane region" description="Helical" evidence="6">
    <location>
        <begin position="274"/>
        <end position="300"/>
    </location>
</feature>
<keyword evidence="4 6" id="KW-1133">Transmembrane helix</keyword>
<dbReference type="RefSeq" id="XP_006824025.1">
    <property type="nucleotide sequence ID" value="XM_006823962.1"/>
</dbReference>
<dbReference type="GeneID" id="102802041"/>
<evidence type="ECO:0000313" key="8">
    <source>
        <dbReference type="Proteomes" id="UP000694865"/>
    </source>
</evidence>
<feature type="transmembrane region" description="Helical" evidence="6">
    <location>
        <begin position="350"/>
        <end position="374"/>
    </location>
</feature>
<evidence type="ECO:0000256" key="6">
    <source>
        <dbReference type="RuleBase" id="RU361216"/>
    </source>
</evidence>
<comment type="similarity">
    <text evidence="6">Belongs to the dicarboxylate/amino acid:cation symporter (DAACS) (TC 2.A.23) family.</text>
</comment>
<proteinExistence type="inferred from homology"/>
<evidence type="ECO:0000256" key="4">
    <source>
        <dbReference type="ARBA" id="ARBA00022989"/>
    </source>
</evidence>
<name>A0ABM0MVI4_SACKO</name>
<evidence type="ECO:0000256" key="1">
    <source>
        <dbReference type="ARBA" id="ARBA00004141"/>
    </source>
</evidence>
<dbReference type="PANTHER" id="PTHR11958">
    <property type="entry name" value="SODIUM/DICARBOXYLATE SYMPORTER-RELATED"/>
    <property type="match status" value="1"/>
</dbReference>
<dbReference type="InterPro" id="IPR036458">
    <property type="entry name" value="Na:dicarbo_symporter_sf"/>
</dbReference>
<keyword evidence="2 6" id="KW-0813">Transport</keyword>
<evidence type="ECO:0000256" key="3">
    <source>
        <dbReference type="ARBA" id="ARBA00022692"/>
    </source>
</evidence>
<accession>A0ABM0MVI4</accession>
<protein>
    <recommendedName>
        <fullName evidence="6">Amino acid transporter</fullName>
    </recommendedName>
</protein>
<keyword evidence="8" id="KW-1185">Reference proteome</keyword>
<dbReference type="Proteomes" id="UP000694865">
    <property type="component" value="Unplaced"/>
</dbReference>
<dbReference type="InterPro" id="IPR001991">
    <property type="entry name" value="Na-dicarboxylate_symporter"/>
</dbReference>
<reference evidence="9" key="1">
    <citation type="submission" date="2025-08" db="UniProtKB">
        <authorList>
            <consortium name="RefSeq"/>
        </authorList>
    </citation>
    <scope>IDENTIFICATION</scope>
    <source>
        <tissue evidence="9">Testes</tissue>
    </source>
</reference>
<feature type="transmembrane region" description="Helical" evidence="6">
    <location>
        <begin position="203"/>
        <end position="220"/>
    </location>
</feature>
<gene>
    <name evidence="9" type="primary">LOC102802041</name>
</gene>
<sequence>MVVGKKGWCDQTVLCQWAMNNLLLLLTLIGVIVGFLLVLIMRPYNPSDDTIMWIGMPGELFLRGLEMTIIPLLVSTVITAVAGLELKENGRMAAWSFFYFVCTTSIGITTGIVMTALIRPGEQFAIPGKDSPEPAQQTVHYQTQDVFADLLRNLIPSNIIRACFQSTFTKYESKEVENTENVNGTSTTTTLTKQLAMTNRTNIMGVVIFCIACGMAMSVERVKTKPLLDFMWALRTVIFKVFGAFIWSLPVATASLIAASLLKVEDLLIVEEELGMFVATVITVLFLHFFASIPGLYFIFTRKNAFKVYGAVNKAIITSMVIKSGAGALPIMMKCCETGREKMHRSVSSFVLPLCVCFKGDASAAFIMCSVLWLGQRAGIFMSMAELIALGIMSTFLCLCIPPIPSASMVIIILICNSVGVPTQDLGLLLALEWLLDSLRTGVNNGSHAMCAATVNHAMRHRFKKKDKVKTLALNSNHEHQLNQITVDSEDNTDLENDTRPLILSQY</sequence>
<evidence type="ECO:0000256" key="2">
    <source>
        <dbReference type="ARBA" id="ARBA00022448"/>
    </source>
</evidence>
<keyword evidence="5 6" id="KW-0472">Membrane</keyword>
<feature type="transmembrane region" description="Helical" evidence="6">
    <location>
        <begin position="241"/>
        <end position="262"/>
    </location>
</feature>
<evidence type="ECO:0000256" key="5">
    <source>
        <dbReference type="ARBA" id="ARBA00023136"/>
    </source>
</evidence>
<comment type="subcellular location">
    <subcellularLocation>
        <location evidence="1 6">Membrane</location>
        <topology evidence="1 6">Multi-pass membrane protein</topology>
    </subcellularLocation>
</comment>
<dbReference type="SUPFAM" id="SSF118215">
    <property type="entry name" value="Proton glutamate symport protein"/>
    <property type="match status" value="1"/>
</dbReference>
<dbReference type="PRINTS" id="PR00173">
    <property type="entry name" value="EDTRNSPORT"/>
</dbReference>
<dbReference type="InterPro" id="IPR050746">
    <property type="entry name" value="DAACS"/>
</dbReference>
<keyword evidence="3 6" id="KW-0812">Transmembrane</keyword>
<organism evidence="8 9">
    <name type="scientific">Saccoglossus kowalevskii</name>
    <name type="common">Acorn worm</name>
    <dbReference type="NCBI Taxonomy" id="10224"/>
    <lineage>
        <taxon>Eukaryota</taxon>
        <taxon>Metazoa</taxon>
        <taxon>Hemichordata</taxon>
        <taxon>Enteropneusta</taxon>
        <taxon>Harrimaniidae</taxon>
        <taxon>Saccoglossus</taxon>
    </lineage>
</organism>
<keyword evidence="6" id="KW-0769">Symport</keyword>
<evidence type="ECO:0000313" key="9">
    <source>
        <dbReference type="RefSeq" id="XP_006824025.1"/>
    </source>
</evidence>
<evidence type="ECO:0000256" key="7">
    <source>
        <dbReference type="SAM" id="MobiDB-lite"/>
    </source>
</evidence>
<feature type="transmembrane region" description="Helical" evidence="6">
    <location>
        <begin position="21"/>
        <end position="40"/>
    </location>
</feature>